<dbReference type="GO" id="GO:0004325">
    <property type="term" value="F:ferrochelatase activity"/>
    <property type="evidence" value="ECO:0007669"/>
    <property type="project" value="UniProtKB-UniRule"/>
</dbReference>
<dbReference type="STRING" id="1142511.WIGMOR_0222"/>
<dbReference type="FunFam" id="3.40.50.1400:FF:000002">
    <property type="entry name" value="Ferrochelatase"/>
    <property type="match status" value="1"/>
</dbReference>
<keyword evidence="6 9" id="KW-0456">Lyase</keyword>
<keyword evidence="4 9" id="KW-0408">Iron</keyword>
<name>H6Q4K8_WIGGL</name>
<keyword evidence="7 9" id="KW-0627">Porphyrin biosynthesis</keyword>
<evidence type="ECO:0000313" key="12">
    <source>
        <dbReference type="Proteomes" id="UP000009061"/>
    </source>
</evidence>
<dbReference type="KEGG" id="wgl:WIGMOR_0222"/>
<dbReference type="EMBL" id="CP003315">
    <property type="protein sequence ID" value="AFA41068.1"/>
    <property type="molecule type" value="Genomic_DNA"/>
</dbReference>
<accession>H6Q4K8</accession>
<dbReference type="PANTHER" id="PTHR11108">
    <property type="entry name" value="FERROCHELATASE"/>
    <property type="match status" value="1"/>
</dbReference>
<evidence type="ECO:0000256" key="6">
    <source>
        <dbReference type="ARBA" id="ARBA00023239"/>
    </source>
</evidence>
<organism evidence="11 12">
    <name type="scientific">Wigglesworthia glossinidia endosymbiont of Glossina morsitans morsitans</name>
    <name type="common">Yale colony</name>
    <dbReference type="NCBI Taxonomy" id="1142511"/>
    <lineage>
        <taxon>Bacteria</taxon>
        <taxon>Pseudomonadati</taxon>
        <taxon>Pseudomonadota</taxon>
        <taxon>Gammaproteobacteria</taxon>
        <taxon>Enterobacterales</taxon>
        <taxon>Erwiniaceae</taxon>
        <taxon>Wigglesworthia</taxon>
    </lineage>
</organism>
<dbReference type="UniPathway" id="UPA00252">
    <property type="reaction ID" value="UER00325"/>
</dbReference>
<dbReference type="RefSeq" id="WP_014354007.1">
    <property type="nucleotide sequence ID" value="NC_016893.1"/>
</dbReference>
<sequence length="321" mass="36918">MKIKFGLILVNLGTPSAPNKKSIKKYLSYFLSDPRVIDAPKFFWQLYLHLYLLPMRSSKVMHLYKKIWQSEGSPLMINSLLQKKALTNILPNIHLELAMRYGKPTLKNAIKKMLATYNVKKLVVFPLYPQYSCSTTASVFDAIAKILKKYRNLPSIIFIRDYADDMKYINALKKSIISSFDKYGHPDRLILSFHGIPKKYVADGDDYLERCQVTKKLLTSALDYPEDQIIMSFQSKFGKVPWLTPITSNVISSLPKKNIKNIQIICPGFSSDCLETLEEIKIRNKLLFINSGGLFFHYIPALNDQDLHIDCLASIVKKYLF</sequence>
<evidence type="ECO:0000256" key="9">
    <source>
        <dbReference type="HAMAP-Rule" id="MF_00323"/>
    </source>
</evidence>
<proteinExistence type="inferred from homology"/>
<evidence type="ECO:0000256" key="4">
    <source>
        <dbReference type="ARBA" id="ARBA00023004"/>
    </source>
</evidence>
<dbReference type="HAMAP" id="MF_00323">
    <property type="entry name" value="Ferrochelatase"/>
    <property type="match status" value="1"/>
</dbReference>
<evidence type="ECO:0000256" key="2">
    <source>
        <dbReference type="ARBA" id="ARBA00022490"/>
    </source>
</evidence>
<gene>
    <name evidence="9 11" type="primary">hemH</name>
    <name evidence="11" type="synonym">popA</name>
    <name evidence="11" type="synonym">visA</name>
    <name evidence="11" type="ORF">WIGMOR_0222</name>
</gene>
<dbReference type="CDD" id="cd00419">
    <property type="entry name" value="Ferrochelatase_C"/>
    <property type="match status" value="1"/>
</dbReference>
<comment type="similarity">
    <text evidence="1 9 10">Belongs to the ferrochelatase family.</text>
</comment>
<dbReference type="AlphaFoldDB" id="H6Q4K8"/>
<evidence type="ECO:0000256" key="7">
    <source>
        <dbReference type="ARBA" id="ARBA00023244"/>
    </source>
</evidence>
<dbReference type="EC" id="4.98.1.1" evidence="9 10"/>
<comment type="function">
    <text evidence="9 10">Catalyzes the ferrous insertion into protoporphyrin IX.</text>
</comment>
<keyword evidence="3 9" id="KW-0479">Metal-binding</keyword>
<comment type="subcellular location">
    <subcellularLocation>
        <location evidence="9 10">Cytoplasm</location>
    </subcellularLocation>
</comment>
<dbReference type="GO" id="GO:0046872">
    <property type="term" value="F:metal ion binding"/>
    <property type="evidence" value="ECO:0007669"/>
    <property type="project" value="UniProtKB-KW"/>
</dbReference>
<evidence type="ECO:0000256" key="10">
    <source>
        <dbReference type="RuleBase" id="RU000607"/>
    </source>
</evidence>
<dbReference type="CDD" id="cd03411">
    <property type="entry name" value="Ferrochelatase_N"/>
    <property type="match status" value="1"/>
</dbReference>
<comment type="catalytic activity">
    <reaction evidence="9 10">
        <text>heme b + 2 H(+) = protoporphyrin IX + Fe(2+)</text>
        <dbReference type="Rhea" id="RHEA:22584"/>
        <dbReference type="ChEBI" id="CHEBI:15378"/>
        <dbReference type="ChEBI" id="CHEBI:29033"/>
        <dbReference type="ChEBI" id="CHEBI:57306"/>
        <dbReference type="ChEBI" id="CHEBI:60344"/>
        <dbReference type="EC" id="4.98.1.1"/>
    </reaction>
</comment>
<feature type="binding site" evidence="9">
    <location>
        <position position="275"/>
    </location>
    <ligand>
        <name>Fe(2+)</name>
        <dbReference type="ChEBI" id="CHEBI:29033"/>
    </ligand>
</feature>
<keyword evidence="12" id="KW-1185">Reference proteome</keyword>
<keyword evidence="2 9" id="KW-0963">Cytoplasm</keyword>
<evidence type="ECO:0000256" key="5">
    <source>
        <dbReference type="ARBA" id="ARBA00023133"/>
    </source>
</evidence>
<evidence type="ECO:0000256" key="1">
    <source>
        <dbReference type="ARBA" id="ARBA00007718"/>
    </source>
</evidence>
<dbReference type="InterPro" id="IPR033659">
    <property type="entry name" value="Ferrochelatase_N"/>
</dbReference>
<dbReference type="PROSITE" id="PS00534">
    <property type="entry name" value="FERROCHELATASE"/>
    <property type="match status" value="1"/>
</dbReference>
<evidence type="ECO:0000313" key="11">
    <source>
        <dbReference type="EMBL" id="AFA41068.1"/>
    </source>
</evidence>
<evidence type="ECO:0000256" key="8">
    <source>
        <dbReference type="ARBA" id="ARBA00024536"/>
    </source>
</evidence>
<dbReference type="Gene3D" id="3.40.50.1400">
    <property type="match status" value="2"/>
</dbReference>
<dbReference type="HOGENOM" id="CLU_018884_0_0_6"/>
<evidence type="ECO:0000256" key="3">
    <source>
        <dbReference type="ARBA" id="ARBA00022723"/>
    </source>
</evidence>
<keyword evidence="5 9" id="KW-0350">Heme biosynthesis</keyword>
<dbReference type="NCBIfam" id="TIGR00109">
    <property type="entry name" value="hemH"/>
    <property type="match status" value="1"/>
</dbReference>
<dbReference type="InterPro" id="IPR033644">
    <property type="entry name" value="Ferrochelatase_C"/>
</dbReference>
<dbReference type="GO" id="GO:0005737">
    <property type="term" value="C:cytoplasm"/>
    <property type="evidence" value="ECO:0007669"/>
    <property type="project" value="UniProtKB-SubCell"/>
</dbReference>
<dbReference type="InterPro" id="IPR019772">
    <property type="entry name" value="Ferrochelatase_AS"/>
</dbReference>
<dbReference type="InterPro" id="IPR001015">
    <property type="entry name" value="Ferrochelatase"/>
</dbReference>
<comment type="catalytic activity">
    <reaction evidence="8">
        <text>Fe-coproporphyrin III + 2 H(+) = coproporphyrin III + Fe(2+)</text>
        <dbReference type="Rhea" id="RHEA:49572"/>
        <dbReference type="ChEBI" id="CHEBI:15378"/>
        <dbReference type="ChEBI" id="CHEBI:29033"/>
        <dbReference type="ChEBI" id="CHEBI:68438"/>
        <dbReference type="ChEBI" id="CHEBI:131725"/>
        <dbReference type="EC" id="4.99.1.9"/>
    </reaction>
    <physiologicalReaction direction="right-to-left" evidence="8">
        <dbReference type="Rhea" id="RHEA:49574"/>
    </physiologicalReaction>
</comment>
<comment type="pathway">
    <text evidence="9 10">Porphyrin-containing compound metabolism; protoheme biosynthesis; protoheme from protoporphyrin-IX: step 1/1.</text>
</comment>
<feature type="binding site" evidence="9">
    <location>
        <position position="194"/>
    </location>
    <ligand>
        <name>Fe(2+)</name>
        <dbReference type="ChEBI" id="CHEBI:29033"/>
    </ligand>
</feature>
<dbReference type="Proteomes" id="UP000009061">
    <property type="component" value="Chromosome"/>
</dbReference>
<protein>
    <recommendedName>
        <fullName evidence="9 10">Ferrochelatase</fullName>
        <ecNumber evidence="9 10">4.98.1.1</ecNumber>
    </recommendedName>
    <alternativeName>
        <fullName evidence="9">Heme synthase</fullName>
    </alternativeName>
    <alternativeName>
        <fullName evidence="9">Protoheme ferro-lyase</fullName>
    </alternativeName>
</protein>
<dbReference type="PANTHER" id="PTHR11108:SF1">
    <property type="entry name" value="FERROCHELATASE, MITOCHONDRIAL"/>
    <property type="match status" value="1"/>
</dbReference>
<reference evidence="11 12" key="1">
    <citation type="journal article" date="2012" name="MBio">
        <title>Insight into the transmission biology and species-specific functional capabilities of tsetse (Diptera: glossinidae) obligate symbiont wigglesworthia.</title>
        <authorList>
            <person name="Rio R.V."/>
            <person name="Symula R.E."/>
            <person name="Wang J."/>
            <person name="Lohs C."/>
            <person name="Wu Y.N."/>
            <person name="Snyder A.K."/>
            <person name="Bjornson R.D."/>
            <person name="Oshima K."/>
            <person name="Biehl B.S."/>
            <person name="Perna N.T."/>
            <person name="Hattori M."/>
            <person name="Aksoy S."/>
        </authorList>
    </citation>
    <scope>NUCLEOTIDE SEQUENCE [LARGE SCALE GENOMIC DNA]</scope>
    <source>
        <strain evidence="11">WGM</strain>
    </source>
</reference>
<dbReference type="Pfam" id="PF00762">
    <property type="entry name" value="Ferrochelatase"/>
    <property type="match status" value="1"/>
</dbReference>
<dbReference type="GO" id="GO:0006783">
    <property type="term" value="P:heme biosynthetic process"/>
    <property type="evidence" value="ECO:0007669"/>
    <property type="project" value="UniProtKB-UniRule"/>
</dbReference>
<dbReference type="SUPFAM" id="SSF53800">
    <property type="entry name" value="Chelatase"/>
    <property type="match status" value="1"/>
</dbReference>
<dbReference type="eggNOG" id="COG0276">
    <property type="taxonomic scope" value="Bacteria"/>
</dbReference>